<dbReference type="PANTHER" id="PTHR32385">
    <property type="entry name" value="MANNOSYL PHOSPHORYLINOSITOL CERAMIDE SYNTHASE"/>
    <property type="match status" value="1"/>
</dbReference>
<dbReference type="EMBL" id="CYXP01000009">
    <property type="protein sequence ID" value="CUN29711.1"/>
    <property type="molecule type" value="Genomic_DNA"/>
</dbReference>
<dbReference type="InterPro" id="IPR051706">
    <property type="entry name" value="Glycosyltransferase_domain"/>
</dbReference>
<dbReference type="EMBL" id="JAQMPJ010000009">
    <property type="protein sequence ID" value="MDB9005602.1"/>
    <property type="molecule type" value="Genomic_DNA"/>
</dbReference>
<dbReference type="GO" id="GO:0000030">
    <property type="term" value="F:mannosyltransferase activity"/>
    <property type="evidence" value="ECO:0007669"/>
    <property type="project" value="TreeGrafter"/>
</dbReference>
<reference evidence="3" key="3">
    <citation type="submission" date="2023-01" db="EMBL/GenBank/DDBJ databases">
        <title>Human gut microbiome strain richness.</title>
        <authorList>
            <person name="Chen-Liaw A."/>
        </authorList>
    </citation>
    <scope>NUCLEOTIDE SEQUENCE</scope>
    <source>
        <strain evidence="3">RTP21484st1_E5_RTP21484_190118</strain>
    </source>
</reference>
<dbReference type="AlphaFoldDB" id="A0A173VR95"/>
<evidence type="ECO:0000313" key="5">
    <source>
        <dbReference type="Proteomes" id="UP000095591"/>
    </source>
</evidence>
<dbReference type="RefSeq" id="WP_005860074.1">
    <property type="nucleotide sequence ID" value="NZ_BQOC01000011.1"/>
</dbReference>
<sequence length="235" mass="27794">MAIPKIIHQVWEGRTEPCMPTRLQILARTWREQNPDWEYHLWNGEEMDELVEKHFPEYLSMYRSFPYNVQRWDTIRYMILYVYGGVYTDLDTECFKPIEPLLEDVMIGFGEEPPEHNFNSSMSTLIGNAFMVSEPRCGGWIDILKEITDAMLRDYPAQKVMHTTGPLMISRIFNTLKKRYKVTLFPYSKVTPVTKDDMGSYIYQGETASFHEKIKEAYCSHYFFGSWGTNFSFYN</sequence>
<dbReference type="Proteomes" id="UP000441609">
    <property type="component" value="Unassembled WGS sequence"/>
</dbReference>
<evidence type="ECO:0000313" key="2">
    <source>
        <dbReference type="EMBL" id="CUN29711.1"/>
    </source>
</evidence>
<dbReference type="GO" id="GO:0051999">
    <property type="term" value="P:mannosyl-inositol phosphorylceramide biosynthetic process"/>
    <property type="evidence" value="ECO:0007669"/>
    <property type="project" value="TreeGrafter"/>
</dbReference>
<keyword evidence="2" id="KW-0328">Glycosyltransferase</keyword>
<name>A0A173VR95_PARDI</name>
<dbReference type="OrthoDB" id="9802987at2"/>
<evidence type="ECO:0000313" key="3">
    <source>
        <dbReference type="EMBL" id="MDB9005602.1"/>
    </source>
</evidence>
<dbReference type="Proteomes" id="UP001210126">
    <property type="component" value="Unassembled WGS sequence"/>
</dbReference>
<dbReference type="InterPro" id="IPR029044">
    <property type="entry name" value="Nucleotide-diphossugar_trans"/>
</dbReference>
<proteinExistence type="predicted"/>
<dbReference type="Pfam" id="PF04488">
    <property type="entry name" value="Gly_transf_sug"/>
    <property type="match status" value="1"/>
</dbReference>
<dbReference type="GO" id="GO:0016020">
    <property type="term" value="C:membrane"/>
    <property type="evidence" value="ECO:0007669"/>
    <property type="project" value="GOC"/>
</dbReference>
<accession>A0A173VR95</accession>
<evidence type="ECO:0000313" key="6">
    <source>
        <dbReference type="Proteomes" id="UP000441609"/>
    </source>
</evidence>
<dbReference type="InterPro" id="IPR007577">
    <property type="entry name" value="GlycoTrfase_DXD_sugar-bd_CS"/>
</dbReference>
<reference evidence="4 6" key="2">
    <citation type="journal article" date="2019" name="Nat. Med.">
        <title>A library of human gut bacterial isolates paired with longitudinal multiomics data enables mechanistic microbiome research.</title>
        <authorList>
            <person name="Poyet M."/>
            <person name="Groussin M."/>
            <person name="Gibbons S.M."/>
            <person name="Avila-Pacheco J."/>
            <person name="Jiang X."/>
            <person name="Kearney S.M."/>
            <person name="Perrotta A.R."/>
            <person name="Berdy B."/>
            <person name="Zhao S."/>
            <person name="Lieberman T.D."/>
            <person name="Swanson P.K."/>
            <person name="Smith M."/>
            <person name="Roesemann S."/>
            <person name="Alexander J.E."/>
            <person name="Rich S.A."/>
            <person name="Livny J."/>
            <person name="Vlamakis H."/>
            <person name="Clish C."/>
            <person name="Bullock K."/>
            <person name="Deik A."/>
            <person name="Scott J."/>
            <person name="Pierce K.A."/>
            <person name="Xavier R.J."/>
            <person name="Alm E.J."/>
        </authorList>
    </citation>
    <scope>NUCLEOTIDE SEQUENCE [LARGE SCALE GENOMIC DNA]</scope>
    <source>
        <strain evidence="4 6">BIOML-A20</strain>
    </source>
</reference>
<dbReference type="Gene3D" id="3.90.550.20">
    <property type="match status" value="1"/>
</dbReference>
<dbReference type="OMA" id="FINSWIE"/>
<protein>
    <submittedName>
        <fullName evidence="4">Glycosyl transferase</fullName>
    </submittedName>
    <submittedName>
        <fullName evidence="3">Glycosyltransferase</fullName>
    </submittedName>
    <submittedName>
        <fullName evidence="2">Mannosyltransferase OCH1 and related enzymes</fullName>
    </submittedName>
</protein>
<dbReference type="Proteomes" id="UP000095591">
    <property type="component" value="Unassembled WGS sequence"/>
</dbReference>
<reference evidence="2 5" key="1">
    <citation type="submission" date="2015-09" db="EMBL/GenBank/DDBJ databases">
        <authorList>
            <consortium name="Pathogen Informatics"/>
        </authorList>
    </citation>
    <scope>NUCLEOTIDE SEQUENCE [LARGE SCALE GENOMIC DNA]</scope>
    <source>
        <strain evidence="2 5">2789STDY5608872</strain>
    </source>
</reference>
<evidence type="ECO:0000313" key="4">
    <source>
        <dbReference type="EMBL" id="MSB71810.1"/>
    </source>
</evidence>
<dbReference type="PANTHER" id="PTHR32385:SF23">
    <property type="entry name" value="NUCLEOTIDE-DIPHOSPHO-SUGAR TRANSFERASE"/>
    <property type="match status" value="1"/>
</dbReference>
<keyword evidence="1 2" id="KW-0808">Transferase</keyword>
<gene>
    <name evidence="2" type="ORF">ERS852429_03440</name>
    <name evidence="4" type="ORF">GKD70_00630</name>
    <name evidence="3" type="ORF">PN599_11380</name>
</gene>
<organism evidence="2 5">
    <name type="scientific">Parabacteroides distasonis</name>
    <dbReference type="NCBI Taxonomy" id="823"/>
    <lineage>
        <taxon>Bacteria</taxon>
        <taxon>Pseudomonadati</taxon>
        <taxon>Bacteroidota</taxon>
        <taxon>Bacteroidia</taxon>
        <taxon>Bacteroidales</taxon>
        <taxon>Tannerellaceae</taxon>
        <taxon>Parabacteroides</taxon>
    </lineage>
</organism>
<evidence type="ECO:0000256" key="1">
    <source>
        <dbReference type="ARBA" id="ARBA00022679"/>
    </source>
</evidence>
<dbReference type="EMBL" id="WKMO01000001">
    <property type="protein sequence ID" value="MSB71810.1"/>
    <property type="molecule type" value="Genomic_DNA"/>
</dbReference>
<dbReference type="SUPFAM" id="SSF53448">
    <property type="entry name" value="Nucleotide-diphospho-sugar transferases"/>
    <property type="match status" value="1"/>
</dbReference>